<dbReference type="PANTHER" id="PTHR31579:SF49">
    <property type="entry name" value="DUF506 FAMILY PROTEIN"/>
    <property type="match status" value="1"/>
</dbReference>
<dbReference type="EMBL" id="JAAARO010000010">
    <property type="protein sequence ID" value="KAF5741928.1"/>
    <property type="molecule type" value="Genomic_DNA"/>
</dbReference>
<sequence length="202" mass="23648">MKAKREWTREVLERNSLTGSKLRQEVSRIIEQAKENSFCNCHNDAHCTHCLRQRVVHLLTEKGFHASLCTSKWKHTKKFPGGKHEYIELIASTQGRKKQVTYLIELEFRDQFKIAKACEEYRKLIARLPEYYIGKPDYLNAIVCVLCDAAKRSMKEKKLHMGPWRKRRFMQMKWSSSFGRRESLPEPFSISKLSTAPAVVVT</sequence>
<name>A0A7J7D6J6_TRIWF</name>
<keyword evidence="2" id="KW-1185">Reference proteome</keyword>
<dbReference type="InterPro" id="IPR006502">
    <property type="entry name" value="PDDEXK-like"/>
</dbReference>
<organism evidence="1 2">
    <name type="scientific">Tripterygium wilfordii</name>
    <name type="common">Thunder God vine</name>
    <dbReference type="NCBI Taxonomy" id="458696"/>
    <lineage>
        <taxon>Eukaryota</taxon>
        <taxon>Viridiplantae</taxon>
        <taxon>Streptophyta</taxon>
        <taxon>Embryophyta</taxon>
        <taxon>Tracheophyta</taxon>
        <taxon>Spermatophyta</taxon>
        <taxon>Magnoliopsida</taxon>
        <taxon>eudicotyledons</taxon>
        <taxon>Gunneridae</taxon>
        <taxon>Pentapetalae</taxon>
        <taxon>rosids</taxon>
        <taxon>fabids</taxon>
        <taxon>Celastrales</taxon>
        <taxon>Celastraceae</taxon>
        <taxon>Tripterygium</taxon>
    </lineage>
</organism>
<dbReference type="NCBIfam" id="TIGR01615">
    <property type="entry name" value="A_thal_3542"/>
    <property type="match status" value="1"/>
</dbReference>
<proteinExistence type="predicted"/>
<protein>
    <submittedName>
        <fullName evidence="1">Uncharacterized protein</fullName>
    </submittedName>
</protein>
<comment type="caution">
    <text evidence="1">The sequence shown here is derived from an EMBL/GenBank/DDBJ whole genome shotgun (WGS) entry which is preliminary data.</text>
</comment>
<dbReference type="InParanoid" id="A0A7J7D6J6"/>
<dbReference type="Pfam" id="PF04720">
    <property type="entry name" value="PDDEXK_6"/>
    <property type="match status" value="1"/>
</dbReference>
<dbReference type="Proteomes" id="UP000593562">
    <property type="component" value="Unassembled WGS sequence"/>
</dbReference>
<accession>A0A7J7D6J6</accession>
<gene>
    <name evidence="1" type="ORF">HS088_TW10G00936</name>
</gene>
<evidence type="ECO:0000313" key="2">
    <source>
        <dbReference type="Proteomes" id="UP000593562"/>
    </source>
</evidence>
<evidence type="ECO:0000313" key="1">
    <source>
        <dbReference type="EMBL" id="KAF5741928.1"/>
    </source>
</evidence>
<dbReference type="AlphaFoldDB" id="A0A7J7D6J6"/>
<reference evidence="1 2" key="1">
    <citation type="journal article" date="2020" name="Nat. Commun.">
        <title>Genome of Tripterygium wilfordii and identification of cytochrome P450 involved in triptolide biosynthesis.</title>
        <authorList>
            <person name="Tu L."/>
            <person name="Su P."/>
            <person name="Zhang Z."/>
            <person name="Gao L."/>
            <person name="Wang J."/>
            <person name="Hu T."/>
            <person name="Zhou J."/>
            <person name="Zhang Y."/>
            <person name="Zhao Y."/>
            <person name="Liu Y."/>
            <person name="Song Y."/>
            <person name="Tong Y."/>
            <person name="Lu Y."/>
            <person name="Yang J."/>
            <person name="Xu C."/>
            <person name="Jia M."/>
            <person name="Peters R.J."/>
            <person name="Huang L."/>
            <person name="Gao W."/>
        </authorList>
    </citation>
    <scope>NUCLEOTIDE SEQUENCE [LARGE SCALE GENOMIC DNA]</scope>
    <source>
        <strain evidence="2">cv. XIE 37</strain>
        <tissue evidence="1">Leaf</tissue>
    </source>
</reference>
<dbReference type="PANTHER" id="PTHR31579">
    <property type="entry name" value="OS03G0796600 PROTEIN"/>
    <property type="match status" value="1"/>
</dbReference>